<organism evidence="2 3">
    <name type="scientific">Gymnopilus junonius</name>
    <name type="common">Spectacular rustgill mushroom</name>
    <name type="synonym">Gymnopilus spectabilis subsp. junonius</name>
    <dbReference type="NCBI Taxonomy" id="109634"/>
    <lineage>
        <taxon>Eukaryota</taxon>
        <taxon>Fungi</taxon>
        <taxon>Dikarya</taxon>
        <taxon>Basidiomycota</taxon>
        <taxon>Agaricomycotina</taxon>
        <taxon>Agaricomycetes</taxon>
        <taxon>Agaricomycetidae</taxon>
        <taxon>Agaricales</taxon>
        <taxon>Agaricineae</taxon>
        <taxon>Hymenogastraceae</taxon>
        <taxon>Gymnopilus</taxon>
    </lineage>
</organism>
<dbReference type="EMBL" id="JADNYJ010000217">
    <property type="protein sequence ID" value="KAF8874248.1"/>
    <property type="molecule type" value="Genomic_DNA"/>
</dbReference>
<feature type="chain" id="PRO_5040224378" evidence="1">
    <location>
        <begin position="18"/>
        <end position="138"/>
    </location>
</feature>
<proteinExistence type="predicted"/>
<dbReference type="Proteomes" id="UP000724874">
    <property type="component" value="Unassembled WGS sequence"/>
</dbReference>
<reference evidence="2" key="1">
    <citation type="submission" date="2020-11" db="EMBL/GenBank/DDBJ databases">
        <authorList>
            <consortium name="DOE Joint Genome Institute"/>
            <person name="Ahrendt S."/>
            <person name="Riley R."/>
            <person name="Andreopoulos W."/>
            <person name="LaButti K."/>
            <person name="Pangilinan J."/>
            <person name="Ruiz-duenas F.J."/>
            <person name="Barrasa J.M."/>
            <person name="Sanchez-Garcia M."/>
            <person name="Camarero S."/>
            <person name="Miyauchi S."/>
            <person name="Serrano A."/>
            <person name="Linde D."/>
            <person name="Babiker R."/>
            <person name="Drula E."/>
            <person name="Ayuso-Fernandez I."/>
            <person name="Pacheco R."/>
            <person name="Padilla G."/>
            <person name="Ferreira P."/>
            <person name="Barriuso J."/>
            <person name="Kellner H."/>
            <person name="Castanera R."/>
            <person name="Alfaro M."/>
            <person name="Ramirez L."/>
            <person name="Pisabarro A.G."/>
            <person name="Kuo A."/>
            <person name="Tritt A."/>
            <person name="Lipzen A."/>
            <person name="He G."/>
            <person name="Yan M."/>
            <person name="Ng V."/>
            <person name="Cullen D."/>
            <person name="Martin F."/>
            <person name="Rosso M.-N."/>
            <person name="Henrissat B."/>
            <person name="Hibbett D."/>
            <person name="Martinez A.T."/>
            <person name="Grigoriev I.V."/>
        </authorList>
    </citation>
    <scope>NUCLEOTIDE SEQUENCE</scope>
    <source>
        <strain evidence="2">AH 44721</strain>
    </source>
</reference>
<gene>
    <name evidence="2" type="ORF">CPB84DRAFT_1853662</name>
</gene>
<name>A0A9P5N9Q8_GYMJU</name>
<evidence type="ECO:0000256" key="1">
    <source>
        <dbReference type="SAM" id="SignalP"/>
    </source>
</evidence>
<accession>A0A9P5N9Q8</accession>
<evidence type="ECO:0000313" key="2">
    <source>
        <dbReference type="EMBL" id="KAF8874248.1"/>
    </source>
</evidence>
<dbReference type="OrthoDB" id="2841294at2759"/>
<sequence length="138" mass="14497">MKLIYALAATFFAAAKAQINAPKAGATLIPGQNFTVQYFQGIDTSPEAGLLEVSLVIGIVACGTSACPPPSSNLGEVLLIGQYKAQGSFSGAFLTEFENFTFTVPNGISGIGLPKFSSVQFSAHFGELRTELLEICQN</sequence>
<dbReference type="AlphaFoldDB" id="A0A9P5N9Q8"/>
<keyword evidence="3" id="KW-1185">Reference proteome</keyword>
<keyword evidence="1" id="KW-0732">Signal</keyword>
<comment type="caution">
    <text evidence="2">The sequence shown here is derived from an EMBL/GenBank/DDBJ whole genome shotgun (WGS) entry which is preliminary data.</text>
</comment>
<evidence type="ECO:0000313" key="3">
    <source>
        <dbReference type="Proteomes" id="UP000724874"/>
    </source>
</evidence>
<protein>
    <submittedName>
        <fullName evidence="2">Uncharacterized protein</fullName>
    </submittedName>
</protein>
<feature type="signal peptide" evidence="1">
    <location>
        <begin position="1"/>
        <end position="17"/>
    </location>
</feature>